<dbReference type="Gene3D" id="1.10.287.1060">
    <property type="entry name" value="ESAT-6-like"/>
    <property type="match status" value="1"/>
</dbReference>
<dbReference type="RefSeq" id="WP_150956115.1">
    <property type="nucleotide sequence ID" value="NZ_VZRB01000036.1"/>
</dbReference>
<evidence type="ECO:0000313" key="2">
    <source>
        <dbReference type="Proteomes" id="UP000442707"/>
    </source>
</evidence>
<evidence type="ECO:0000313" key="1">
    <source>
        <dbReference type="EMBL" id="KAB1140908.1"/>
    </source>
</evidence>
<accession>A0A6H9URR2</accession>
<dbReference type="InterPro" id="IPR010310">
    <property type="entry name" value="T7SS_ESAT-6-like"/>
</dbReference>
<gene>
    <name evidence="1" type="ORF">F7R91_34255</name>
</gene>
<sequence length="98" mass="10947">MSDMDMDIKHGELEDANAHMKQVAATMDSALDAVMARLEAIRSEFTGEAAKEFAEFKQAVHSLDANLSHQFDKGADLLADAHNIIRNGDRRSAYHFQR</sequence>
<dbReference type="Pfam" id="PF06013">
    <property type="entry name" value="WXG100"/>
    <property type="match status" value="1"/>
</dbReference>
<protein>
    <recommendedName>
        <fullName evidence="3">ESAT-6-like protein</fullName>
    </recommendedName>
</protein>
<comment type="caution">
    <text evidence="1">The sequence shown here is derived from an EMBL/GenBank/DDBJ whole genome shotgun (WGS) entry which is preliminary data.</text>
</comment>
<dbReference type="Proteomes" id="UP000442707">
    <property type="component" value="Unassembled WGS sequence"/>
</dbReference>
<dbReference type="EMBL" id="VZRB01000036">
    <property type="protein sequence ID" value="KAB1140908.1"/>
    <property type="molecule type" value="Genomic_DNA"/>
</dbReference>
<evidence type="ECO:0008006" key="3">
    <source>
        <dbReference type="Google" id="ProtNLM"/>
    </source>
</evidence>
<organism evidence="1 2">
    <name type="scientific">Streptomyces luteolifulvus</name>
    <dbReference type="NCBI Taxonomy" id="2615112"/>
    <lineage>
        <taxon>Bacteria</taxon>
        <taxon>Bacillati</taxon>
        <taxon>Actinomycetota</taxon>
        <taxon>Actinomycetes</taxon>
        <taxon>Kitasatosporales</taxon>
        <taxon>Streptomycetaceae</taxon>
        <taxon>Streptomyces</taxon>
    </lineage>
</organism>
<dbReference type="AlphaFoldDB" id="A0A6H9URR2"/>
<name>A0A6H9URR2_9ACTN</name>
<proteinExistence type="predicted"/>
<keyword evidence="2" id="KW-1185">Reference proteome</keyword>
<dbReference type="InterPro" id="IPR036689">
    <property type="entry name" value="ESAT-6-like_sf"/>
</dbReference>
<reference evidence="1 2" key="1">
    <citation type="submission" date="2019-09" db="EMBL/GenBank/DDBJ databases">
        <title>Screening of Novel Bioactive Compounds from Soil-Associated.</title>
        <authorList>
            <person name="Zhao S."/>
        </authorList>
    </citation>
    <scope>NUCLEOTIDE SEQUENCE [LARGE SCALE GENOMIC DNA]</scope>
    <source>
        <strain evidence="1 2">HIT-DPA4</strain>
    </source>
</reference>
<dbReference type="SUPFAM" id="SSF140453">
    <property type="entry name" value="EsxAB dimer-like"/>
    <property type="match status" value="1"/>
</dbReference>